<dbReference type="InterPro" id="IPR050229">
    <property type="entry name" value="GlpE_sulfurtransferase"/>
</dbReference>
<organism evidence="2 3">
    <name type="scientific">Leifsonia soli</name>
    <dbReference type="NCBI Taxonomy" id="582665"/>
    <lineage>
        <taxon>Bacteria</taxon>
        <taxon>Bacillati</taxon>
        <taxon>Actinomycetota</taxon>
        <taxon>Actinomycetes</taxon>
        <taxon>Micrococcales</taxon>
        <taxon>Microbacteriaceae</taxon>
        <taxon>Leifsonia</taxon>
    </lineage>
</organism>
<protein>
    <submittedName>
        <fullName evidence="2">Rhodanese-related sulfurtransferase</fullName>
    </submittedName>
</protein>
<evidence type="ECO:0000313" key="3">
    <source>
        <dbReference type="Proteomes" id="UP000589620"/>
    </source>
</evidence>
<name>A0A852SYF2_9MICO</name>
<feature type="domain" description="Rhodanese" evidence="1">
    <location>
        <begin position="26"/>
        <end position="113"/>
    </location>
</feature>
<dbReference type="EMBL" id="JACCBJ010000001">
    <property type="protein sequence ID" value="NYD73701.1"/>
    <property type="molecule type" value="Genomic_DNA"/>
</dbReference>
<dbReference type="SMART" id="SM00450">
    <property type="entry name" value="RHOD"/>
    <property type="match status" value="1"/>
</dbReference>
<dbReference type="Pfam" id="PF00581">
    <property type="entry name" value="Rhodanese"/>
    <property type="match status" value="1"/>
</dbReference>
<dbReference type="RefSeq" id="WP_179455328.1">
    <property type="nucleotide sequence ID" value="NZ_BAAAPX010000001.1"/>
</dbReference>
<dbReference type="CDD" id="cd00158">
    <property type="entry name" value="RHOD"/>
    <property type="match status" value="1"/>
</dbReference>
<evidence type="ECO:0000313" key="2">
    <source>
        <dbReference type="EMBL" id="NYD73701.1"/>
    </source>
</evidence>
<dbReference type="GO" id="GO:0016740">
    <property type="term" value="F:transferase activity"/>
    <property type="evidence" value="ECO:0007669"/>
    <property type="project" value="UniProtKB-KW"/>
</dbReference>
<dbReference type="Gene3D" id="3.40.250.10">
    <property type="entry name" value="Rhodanese-like domain"/>
    <property type="match status" value="1"/>
</dbReference>
<dbReference type="PANTHER" id="PTHR43031">
    <property type="entry name" value="FAD-DEPENDENT OXIDOREDUCTASE"/>
    <property type="match status" value="1"/>
</dbReference>
<comment type="caution">
    <text evidence="2">The sequence shown here is derived from an EMBL/GenBank/DDBJ whole genome shotgun (WGS) entry which is preliminary data.</text>
</comment>
<dbReference type="PROSITE" id="PS50206">
    <property type="entry name" value="RHODANESE_3"/>
    <property type="match status" value="1"/>
</dbReference>
<dbReference type="AlphaFoldDB" id="A0A852SYF2"/>
<dbReference type="Proteomes" id="UP000589620">
    <property type="component" value="Unassembled WGS sequence"/>
</dbReference>
<evidence type="ECO:0000259" key="1">
    <source>
        <dbReference type="PROSITE" id="PS50206"/>
    </source>
</evidence>
<gene>
    <name evidence="2" type="ORF">BJ963_001220</name>
</gene>
<dbReference type="SUPFAM" id="SSF52821">
    <property type="entry name" value="Rhodanese/Cell cycle control phosphatase"/>
    <property type="match status" value="1"/>
</dbReference>
<dbReference type="InterPro" id="IPR036873">
    <property type="entry name" value="Rhodanese-like_dom_sf"/>
</dbReference>
<dbReference type="PANTHER" id="PTHR43031:SF1">
    <property type="entry name" value="PYRIDINE NUCLEOTIDE-DISULPHIDE OXIDOREDUCTASE"/>
    <property type="match status" value="1"/>
</dbReference>
<proteinExistence type="predicted"/>
<sequence length="122" mass="13098">MTDAAPQSPFLPEDEISVSRARELTDAGDAWLLDVREPFEWEAGHAPGAHHIPLGELGERQHELPEDQQLLIICRSGARSRRVTDALIEANYPAANVAGGMSAWHAEGGPVLRDDGTPGAIA</sequence>
<dbReference type="InterPro" id="IPR001763">
    <property type="entry name" value="Rhodanese-like_dom"/>
</dbReference>
<keyword evidence="3" id="KW-1185">Reference proteome</keyword>
<reference evidence="2 3" key="1">
    <citation type="submission" date="2020-07" db="EMBL/GenBank/DDBJ databases">
        <title>Sequencing the genomes of 1000 actinobacteria strains.</title>
        <authorList>
            <person name="Klenk H.-P."/>
        </authorList>
    </citation>
    <scope>NUCLEOTIDE SEQUENCE [LARGE SCALE GENOMIC DNA]</scope>
    <source>
        <strain evidence="2 3">DSM 23871</strain>
    </source>
</reference>
<keyword evidence="2" id="KW-0808">Transferase</keyword>
<accession>A0A852SYF2</accession>